<dbReference type="VEuPathDB" id="FungiDB:BDEG_20068"/>
<evidence type="ECO:0000313" key="3">
    <source>
        <dbReference type="EMBL" id="OAJ35836.1"/>
    </source>
</evidence>
<dbReference type="Gene3D" id="1.10.472.80">
    <property type="entry name" value="Ypt/Rab-GAP domain of gyp1p, domain 3"/>
    <property type="match status" value="1"/>
</dbReference>
<evidence type="ECO:0000256" key="1">
    <source>
        <dbReference type="SAM" id="MobiDB-lite"/>
    </source>
</evidence>
<dbReference type="GO" id="GO:0005096">
    <property type="term" value="F:GTPase activator activity"/>
    <property type="evidence" value="ECO:0007669"/>
    <property type="project" value="TreeGrafter"/>
</dbReference>
<dbReference type="STRING" id="403673.A0A177W7W7"/>
<accession>A0A177W7W7</accession>
<dbReference type="OrthoDB" id="294251at2759"/>
<proteinExistence type="predicted"/>
<dbReference type="Pfam" id="PF00566">
    <property type="entry name" value="RabGAP-TBC"/>
    <property type="match status" value="2"/>
</dbReference>
<dbReference type="Gene3D" id="1.10.8.270">
    <property type="entry name" value="putative rabgap domain of human tbc1 domain family member 14 like domains"/>
    <property type="match status" value="1"/>
</dbReference>
<name>A0A177W7W7_BATDL</name>
<dbReference type="PANTHER" id="PTHR47219">
    <property type="entry name" value="RAB GTPASE-ACTIVATING PROTEIN 1-LIKE"/>
    <property type="match status" value="1"/>
</dbReference>
<dbReference type="PROSITE" id="PS50086">
    <property type="entry name" value="TBC_RABGAP"/>
    <property type="match status" value="1"/>
</dbReference>
<dbReference type="EMBL" id="DS022300">
    <property type="protein sequence ID" value="OAJ35836.1"/>
    <property type="molecule type" value="Genomic_DNA"/>
</dbReference>
<dbReference type="InterPro" id="IPR035969">
    <property type="entry name" value="Rab-GAP_TBC_sf"/>
</dbReference>
<reference evidence="3 4" key="2">
    <citation type="submission" date="2016-05" db="EMBL/GenBank/DDBJ databases">
        <title>Lineage-specific infection strategies underlie the spectrum of fungal disease in amphibians.</title>
        <authorList>
            <person name="Cuomo C.A."/>
            <person name="Farrer R.A."/>
            <person name="James T."/>
            <person name="Longcore J."/>
            <person name="Birren B."/>
        </authorList>
    </citation>
    <scope>NUCLEOTIDE SEQUENCE [LARGE SCALE GENOMIC DNA]</scope>
    <source>
        <strain evidence="3 4">JEL423</strain>
    </source>
</reference>
<evidence type="ECO:0000259" key="2">
    <source>
        <dbReference type="PROSITE" id="PS50086"/>
    </source>
</evidence>
<feature type="compositionally biased region" description="Polar residues" evidence="1">
    <location>
        <begin position="78"/>
        <end position="108"/>
    </location>
</feature>
<feature type="region of interest" description="Disordered" evidence="1">
    <location>
        <begin position="525"/>
        <end position="642"/>
    </location>
</feature>
<evidence type="ECO:0000313" key="4">
    <source>
        <dbReference type="Proteomes" id="UP000077115"/>
    </source>
</evidence>
<dbReference type="GO" id="GO:0031267">
    <property type="term" value="F:small GTPase binding"/>
    <property type="evidence" value="ECO:0007669"/>
    <property type="project" value="TreeGrafter"/>
</dbReference>
<dbReference type="InterPro" id="IPR050302">
    <property type="entry name" value="Rab_GAP_TBC_domain"/>
</dbReference>
<feature type="region of interest" description="Disordered" evidence="1">
    <location>
        <begin position="74"/>
        <end position="121"/>
    </location>
</feature>
<reference evidence="3 4" key="1">
    <citation type="submission" date="2006-10" db="EMBL/GenBank/DDBJ databases">
        <title>The Genome Sequence of Batrachochytrium dendrobatidis JEL423.</title>
        <authorList>
            <consortium name="The Broad Institute Genome Sequencing Platform"/>
            <person name="Birren B."/>
            <person name="Lander E."/>
            <person name="Galagan J."/>
            <person name="Cuomo C."/>
            <person name="Devon K."/>
            <person name="Jaffe D."/>
            <person name="Butler J."/>
            <person name="Alvarez P."/>
            <person name="Gnerre S."/>
            <person name="Grabherr M."/>
            <person name="Kleber M."/>
            <person name="Mauceli E."/>
            <person name="Brockman W."/>
            <person name="Young S."/>
            <person name="LaButti K."/>
            <person name="Sykes S."/>
            <person name="DeCaprio D."/>
            <person name="Crawford M."/>
            <person name="Koehrsen M."/>
            <person name="Engels R."/>
            <person name="Montgomery P."/>
            <person name="Pearson M."/>
            <person name="Howarth C."/>
            <person name="Larson L."/>
            <person name="White J."/>
            <person name="O'Leary S."/>
            <person name="Kodira C."/>
            <person name="Zeng Q."/>
            <person name="Yandava C."/>
            <person name="Alvarado L."/>
            <person name="Longcore J."/>
            <person name="James T."/>
        </authorList>
    </citation>
    <scope>NUCLEOTIDE SEQUENCE [LARGE SCALE GENOMIC DNA]</scope>
    <source>
        <strain evidence="3 4">JEL423</strain>
    </source>
</reference>
<sequence length="690" mass="77452">MTTSRDPLGFKHPLRATPEYISFTQAYEVICSSRLEVWENYLKFHSLTGPYTSFHLSGSTSTSNLSLASTVAAKNRQSHNQSNVQKNQSSWTRSDSNLISNSTSTSRPASYGRRMSHPLPRSDQVKRMVRKGIPMKHRASVWFKFSGAEALCAQEPGLYTILCFREAQDRRQGYHSGNNAILEYVDIIERESNCVPCTSDAVIPSNSVSSLASLSSQLSNSTAVEDMPMLSDYHSKFTIPISPGGTTSAQSSCSAPSLPKISNETNIYILSLRQVLVSFAYYSWPHPDESRTPWRTCPYPIGYCQSLNFIVGMLLLVFVQSDPQTNAAFTSGDEAVRIEVEQSVFWMLVAIVECLLPPEMYGYTLEGSQIQQEVLWTWILKHKGSKFGLERLSKWLEMINGRSGSKDSTFLGQDSSSSMDIDSYSSALAMVTTPWFMTLFVNTMPTETVLRIWDCFFYQGEKILFRVALTLLHIHEEKLIECQDMADAWRLLKDLPKSVIDCEEFITLCFKPRVVGNPFGSGLRPASPRLSRFPPSPVRMGSENGRHARRPEDDSSSMQTSSLPTPIHTQQQEHSFTSTSHVSDTSRWRSRTSGLSGSPLTPFQNAVRRHRARQQSPPVHYRPTSPFRPQATPSHAHVNHHITGLGGNGLSFGIGGVNQKIIEKYRSLVMERRHHVRQNAAASQSIRRNK</sequence>
<feature type="compositionally biased region" description="Basic and acidic residues" evidence="1">
    <location>
        <begin position="544"/>
        <end position="553"/>
    </location>
</feature>
<organism evidence="3 4">
    <name type="scientific">Batrachochytrium dendrobatidis (strain JEL423)</name>
    <dbReference type="NCBI Taxonomy" id="403673"/>
    <lineage>
        <taxon>Eukaryota</taxon>
        <taxon>Fungi</taxon>
        <taxon>Fungi incertae sedis</taxon>
        <taxon>Chytridiomycota</taxon>
        <taxon>Chytridiomycota incertae sedis</taxon>
        <taxon>Chytridiomycetes</taxon>
        <taxon>Rhizophydiales</taxon>
        <taxon>Rhizophydiales incertae sedis</taxon>
        <taxon>Batrachochytrium</taxon>
    </lineage>
</organism>
<dbReference type="SMART" id="SM00164">
    <property type="entry name" value="TBC"/>
    <property type="match status" value="1"/>
</dbReference>
<dbReference type="AlphaFoldDB" id="A0A177W7W7"/>
<feature type="domain" description="Rab-GAP TBC" evidence="2">
    <location>
        <begin position="132"/>
        <end position="460"/>
    </location>
</feature>
<protein>
    <recommendedName>
        <fullName evidence="2">Rab-GAP TBC domain-containing protein</fullName>
    </recommendedName>
</protein>
<dbReference type="InterPro" id="IPR000195">
    <property type="entry name" value="Rab-GAP-TBC_dom"/>
</dbReference>
<feature type="compositionally biased region" description="Polar residues" evidence="1">
    <location>
        <begin position="556"/>
        <end position="604"/>
    </location>
</feature>
<dbReference type="Proteomes" id="UP000077115">
    <property type="component" value="Unassembled WGS sequence"/>
</dbReference>
<gene>
    <name evidence="3" type="ORF">BDEG_20068</name>
</gene>
<dbReference type="PANTHER" id="PTHR47219:SF20">
    <property type="entry name" value="TBC1 DOMAIN FAMILY MEMBER 2B"/>
    <property type="match status" value="1"/>
</dbReference>
<dbReference type="SUPFAM" id="SSF47923">
    <property type="entry name" value="Ypt/Rab-GAP domain of gyp1p"/>
    <property type="match status" value="2"/>
</dbReference>
<dbReference type="eggNOG" id="KOG2058">
    <property type="taxonomic scope" value="Eukaryota"/>
</dbReference>